<dbReference type="AlphaFoldDB" id="A0A0B0PCZ4"/>
<name>A0A0B0PCZ4_GOSAR</name>
<sequence>MKNINTGKITEASLDSGIIKKHHHTIDHLVGTFEALYIWYMACIG</sequence>
<reference evidence="2" key="1">
    <citation type="submission" date="2014-09" db="EMBL/GenBank/DDBJ databases">
        <authorList>
            <person name="Mudge J."/>
            <person name="Ramaraj T."/>
            <person name="Lindquist I.E."/>
            <person name="Bharti A.K."/>
            <person name="Sundararajan A."/>
            <person name="Cameron C.T."/>
            <person name="Woodward J.E."/>
            <person name="May G.D."/>
            <person name="Brubaker C."/>
            <person name="Broadhvest J."/>
            <person name="Wilkins T.A."/>
        </authorList>
    </citation>
    <scope>NUCLEOTIDE SEQUENCE</scope>
    <source>
        <strain evidence="2">cv. AKA8401</strain>
    </source>
</reference>
<evidence type="ECO:0000313" key="1">
    <source>
        <dbReference type="EMBL" id="KHG24318.1"/>
    </source>
</evidence>
<dbReference type="Proteomes" id="UP000032142">
    <property type="component" value="Unassembled WGS sequence"/>
</dbReference>
<evidence type="ECO:0000313" key="2">
    <source>
        <dbReference type="Proteomes" id="UP000032142"/>
    </source>
</evidence>
<keyword evidence="2" id="KW-1185">Reference proteome</keyword>
<accession>A0A0B0PCZ4</accession>
<protein>
    <submittedName>
        <fullName evidence="1">Uncharacterized protein</fullName>
    </submittedName>
</protein>
<proteinExistence type="predicted"/>
<organism evidence="1 2">
    <name type="scientific">Gossypium arboreum</name>
    <name type="common">Tree cotton</name>
    <name type="synonym">Gossypium nanking</name>
    <dbReference type="NCBI Taxonomy" id="29729"/>
    <lineage>
        <taxon>Eukaryota</taxon>
        <taxon>Viridiplantae</taxon>
        <taxon>Streptophyta</taxon>
        <taxon>Embryophyta</taxon>
        <taxon>Tracheophyta</taxon>
        <taxon>Spermatophyta</taxon>
        <taxon>Magnoliopsida</taxon>
        <taxon>eudicotyledons</taxon>
        <taxon>Gunneridae</taxon>
        <taxon>Pentapetalae</taxon>
        <taxon>rosids</taxon>
        <taxon>malvids</taxon>
        <taxon>Malvales</taxon>
        <taxon>Malvaceae</taxon>
        <taxon>Malvoideae</taxon>
        <taxon>Gossypium</taxon>
    </lineage>
</organism>
<gene>
    <name evidence="1" type="ORF">F383_31437</name>
</gene>
<dbReference type="EMBL" id="KN428398">
    <property type="protein sequence ID" value="KHG24318.1"/>
    <property type="molecule type" value="Genomic_DNA"/>
</dbReference>